<sequence>MSELTLCNYCSLQSMKKRAKKEGKKIKLSTTRAGDMAGWIKVEEDGKAIAYFMKLSSRCVC</sequence>
<proteinExistence type="predicted"/>
<protein>
    <submittedName>
        <fullName evidence="1">Uncharacterized protein</fullName>
    </submittedName>
</protein>
<dbReference type="EMBL" id="MT142824">
    <property type="protein sequence ID" value="QJA89123.1"/>
    <property type="molecule type" value="Genomic_DNA"/>
</dbReference>
<name>A0A6M3JPA6_9ZZZZ</name>
<evidence type="ECO:0000313" key="2">
    <source>
        <dbReference type="EMBL" id="QJA89123.1"/>
    </source>
</evidence>
<evidence type="ECO:0000313" key="1">
    <source>
        <dbReference type="EMBL" id="QJA71944.1"/>
    </source>
</evidence>
<gene>
    <name evidence="1" type="ORF">MM415A02969_0012</name>
    <name evidence="2" type="ORF">MM415B02607_0017</name>
</gene>
<reference evidence="1" key="1">
    <citation type="submission" date="2020-03" db="EMBL/GenBank/DDBJ databases">
        <title>The deep terrestrial virosphere.</title>
        <authorList>
            <person name="Holmfeldt K."/>
            <person name="Nilsson E."/>
            <person name="Simone D."/>
            <person name="Lopez-Fernandez M."/>
            <person name="Wu X."/>
            <person name="de Brujin I."/>
            <person name="Lundin D."/>
            <person name="Andersson A."/>
            <person name="Bertilsson S."/>
            <person name="Dopson M."/>
        </authorList>
    </citation>
    <scope>NUCLEOTIDE SEQUENCE</scope>
    <source>
        <strain evidence="1">MM415A02969</strain>
        <strain evidence="2">MM415B02607</strain>
    </source>
</reference>
<accession>A0A6M3JPA6</accession>
<dbReference type="EMBL" id="MT141912">
    <property type="protein sequence ID" value="QJA71944.1"/>
    <property type="molecule type" value="Genomic_DNA"/>
</dbReference>
<dbReference type="AlphaFoldDB" id="A0A6M3JPA6"/>
<organism evidence="1">
    <name type="scientific">viral metagenome</name>
    <dbReference type="NCBI Taxonomy" id="1070528"/>
    <lineage>
        <taxon>unclassified sequences</taxon>
        <taxon>metagenomes</taxon>
        <taxon>organismal metagenomes</taxon>
    </lineage>
</organism>